<accession>A0A0G1TUW4</accession>
<keyword evidence="1" id="KW-1133">Transmembrane helix</keyword>
<dbReference type="Proteomes" id="UP000034739">
    <property type="component" value="Unassembled WGS sequence"/>
</dbReference>
<dbReference type="EMBL" id="LCOY01000073">
    <property type="protein sequence ID" value="KKU85627.1"/>
    <property type="molecule type" value="Genomic_DNA"/>
</dbReference>
<dbReference type="AlphaFoldDB" id="A0A0G1TUW4"/>
<keyword evidence="1" id="KW-0812">Transmembrane</keyword>
<keyword evidence="1" id="KW-0472">Membrane</keyword>
<feature type="transmembrane region" description="Helical" evidence="1">
    <location>
        <begin position="70"/>
        <end position="91"/>
    </location>
</feature>
<evidence type="ECO:0000313" key="3">
    <source>
        <dbReference type="Proteomes" id="UP000034739"/>
    </source>
</evidence>
<evidence type="ECO:0000256" key="1">
    <source>
        <dbReference type="SAM" id="Phobius"/>
    </source>
</evidence>
<proteinExistence type="predicted"/>
<evidence type="ECO:0000313" key="2">
    <source>
        <dbReference type="EMBL" id="KKU85627.1"/>
    </source>
</evidence>
<reference evidence="2 3" key="1">
    <citation type="journal article" date="2015" name="Nature">
        <title>rRNA introns, odd ribosomes, and small enigmatic genomes across a large radiation of phyla.</title>
        <authorList>
            <person name="Brown C.T."/>
            <person name="Hug L.A."/>
            <person name="Thomas B.C."/>
            <person name="Sharon I."/>
            <person name="Castelle C.J."/>
            <person name="Singh A."/>
            <person name="Wilkins M.J."/>
            <person name="Williams K.H."/>
            <person name="Banfield J.F."/>
        </authorList>
    </citation>
    <scope>NUCLEOTIDE SEQUENCE [LARGE SCALE GENOMIC DNA]</scope>
</reference>
<organism evidence="2 3">
    <name type="scientific">Candidatus Gottesmanbacteria bacterium GW2011_GWA2_47_9</name>
    <dbReference type="NCBI Taxonomy" id="1618445"/>
    <lineage>
        <taxon>Bacteria</taxon>
        <taxon>Candidatus Gottesmaniibacteriota</taxon>
    </lineage>
</organism>
<feature type="transmembrane region" description="Helical" evidence="1">
    <location>
        <begin position="12"/>
        <end position="29"/>
    </location>
</feature>
<name>A0A0G1TUW4_9BACT</name>
<sequence length="394" mass="43965">MEVYKTYKYSPRVIRIVLVLVLLNFIFLIKDFFEKGIGESNIIILISAIGFLLIVLVKKFIPNSVISKKIVLFSTLWLIASVVSVGVLYLFNYQKISKSETPQQNSVMPQREESTEIKLLSPNGGEKWVAGKTYTISWTSKNINDVIIVLNQGASRSLLIGPETGVNASLGKFDWKPESFTFYTQRNDLKISIRDVAYCGYIDESTGIECVKDELPHGDSSDNYFSITRIEGKVMATQVIYFSPAEIPTETNEGSCWTTSLSVQRKGAWRCAVGNAIFDPCFTISGSKNLVCNANPVMGENGFLLKLAESLPSDTSVDNSGRGWGWLIELEDGTTCKFITGATGLIDDKRINYDCSDGSFILGDLQIGTIWKAEQVDNLQTRLTEFVPIRRVWQ</sequence>
<protein>
    <submittedName>
        <fullName evidence="2">Uncharacterized protein</fullName>
    </submittedName>
</protein>
<feature type="transmembrane region" description="Helical" evidence="1">
    <location>
        <begin position="41"/>
        <end position="58"/>
    </location>
</feature>
<gene>
    <name evidence="2" type="ORF">UY16_C0073G0004</name>
</gene>
<comment type="caution">
    <text evidence="2">The sequence shown here is derived from an EMBL/GenBank/DDBJ whole genome shotgun (WGS) entry which is preliminary data.</text>
</comment>